<dbReference type="Pfam" id="PF00085">
    <property type="entry name" value="Thioredoxin"/>
    <property type="match status" value="1"/>
</dbReference>
<dbReference type="PANTHER" id="PTHR46050">
    <property type="entry name" value="TPR REPEAT-CONTAINING THIOREDOXIN"/>
    <property type="match status" value="1"/>
</dbReference>
<dbReference type="EMBL" id="JAWXYG010000013">
    <property type="protein sequence ID" value="KAK4255590.1"/>
    <property type="molecule type" value="Genomic_DNA"/>
</dbReference>
<dbReference type="AlphaFoldDB" id="A0AAE1JQ29"/>
<accession>A0AAE1JQ29</accession>
<feature type="repeat" description="TPR" evidence="3">
    <location>
        <begin position="238"/>
        <end position="271"/>
    </location>
</feature>
<dbReference type="InterPro" id="IPR019734">
    <property type="entry name" value="TPR_rpt"/>
</dbReference>
<proteinExistence type="predicted"/>
<reference evidence="6" key="1">
    <citation type="submission" date="2023-10" db="EMBL/GenBank/DDBJ databases">
        <title>Chromosome-level genome of the transformable northern wattle, Acacia crassicarpa.</title>
        <authorList>
            <person name="Massaro I."/>
            <person name="Sinha N.R."/>
            <person name="Poethig S."/>
            <person name="Leichty A.R."/>
        </authorList>
    </citation>
    <scope>NUCLEOTIDE SEQUENCE</scope>
    <source>
        <strain evidence="6">Acra3RX</strain>
        <tissue evidence="6">Leaf</tissue>
    </source>
</reference>
<evidence type="ECO:0000256" key="1">
    <source>
        <dbReference type="ARBA" id="ARBA00022737"/>
    </source>
</evidence>
<evidence type="ECO:0000259" key="5">
    <source>
        <dbReference type="Pfam" id="PF00085"/>
    </source>
</evidence>
<dbReference type="GO" id="GO:0006950">
    <property type="term" value="P:response to stress"/>
    <property type="evidence" value="ECO:0007669"/>
    <property type="project" value="UniProtKB-ARBA"/>
</dbReference>
<dbReference type="Gene3D" id="1.25.40.10">
    <property type="entry name" value="Tetratricopeptide repeat domain"/>
    <property type="match status" value="1"/>
</dbReference>
<keyword evidence="7" id="KW-1185">Reference proteome</keyword>
<evidence type="ECO:0000256" key="3">
    <source>
        <dbReference type="PROSITE-ProRule" id="PRU00339"/>
    </source>
</evidence>
<feature type="compositionally biased region" description="Polar residues" evidence="4">
    <location>
        <begin position="92"/>
        <end position="116"/>
    </location>
</feature>
<dbReference type="FunFam" id="3.40.30.10:FF:000211">
    <property type="entry name" value="TPR repeat-containing thioredoxin TTL4"/>
    <property type="match status" value="1"/>
</dbReference>
<feature type="region of interest" description="Disordered" evidence="4">
    <location>
        <begin position="28"/>
        <end position="130"/>
    </location>
</feature>
<dbReference type="SUPFAM" id="SSF48452">
    <property type="entry name" value="TPR-like"/>
    <property type="match status" value="1"/>
</dbReference>
<feature type="compositionally biased region" description="Basic and acidic residues" evidence="4">
    <location>
        <begin position="28"/>
        <end position="37"/>
    </location>
</feature>
<keyword evidence="1" id="KW-0677">Repeat</keyword>
<evidence type="ECO:0000256" key="2">
    <source>
        <dbReference type="ARBA" id="ARBA00022803"/>
    </source>
</evidence>
<dbReference type="SMART" id="SM00028">
    <property type="entry name" value="TPR"/>
    <property type="match status" value="6"/>
</dbReference>
<dbReference type="SUPFAM" id="SSF52833">
    <property type="entry name" value="Thioredoxin-like"/>
    <property type="match status" value="1"/>
</dbReference>
<dbReference type="CDD" id="cd02947">
    <property type="entry name" value="TRX_family"/>
    <property type="match status" value="1"/>
</dbReference>
<dbReference type="InterPro" id="IPR036249">
    <property type="entry name" value="Thioredoxin-like_sf"/>
</dbReference>
<dbReference type="Gene3D" id="3.40.30.10">
    <property type="entry name" value="Glutaredoxin"/>
    <property type="match status" value="1"/>
</dbReference>
<evidence type="ECO:0000313" key="6">
    <source>
        <dbReference type="EMBL" id="KAK4255590.1"/>
    </source>
</evidence>
<sequence>MSQTGKSMQALGFDSLSSRFHDLLGFDENKPDFKELDLGSPVSPLKTPASVNAAAAGASNTTSCSSTSSAGSVSGSRNTVAKFPSKPDTKPRNNSGELRETNSNASENLQSASASPRTKPGHRRSVSAGAPLIFSRGSSSSLGNNINSNGANSGTNFLPTGNICPTGRISKTILAPRTPNRTDVLGSGTVNYGRGNIMRGGGKLGNGGHATVDDNVAGNSQLGGVSGIVKQAMSGSDPEEVKNAGNELYRSGYFAEALSLYDRAISISPNNPAYRSNRAAALTAVGKLAEAAKECEEAVKLDPGYARAHQRLASLYMRFGQVENAQSHLCVPGKQVDQSELYKLKLLEKHLKRCAETRKIGDWKNTLRELDAAIAVGADFSPQLVACKAEAYLKLHLLEDAESTLSNIPKLEGCSQTKFFGMIGEAYVPFVRAQVEMTLGRFENAVAEAEKASLIDYSNVEVARVVNTVKIVARARSRGNDLFGHGKFSEACSAYGEGLKYDSSNYVLFCNRAVCWSKLGLWEKSVDDCNHALLILPNCTKALLRRAVSNSKLERWGDAIRDYEALKRELPGDSVVAESLHQAQLALRKSRGEDCGSKIVFEVEGVSTLDRLKAAIASSGISVVHFKKASNEQCQEISAFINTLCIRYPYVKFIKLDVEECTSIAKAESIRAVPTFRIYANGEKVMEMIRPSHQLLEDSVRNCCNL</sequence>
<dbReference type="Proteomes" id="UP001293593">
    <property type="component" value="Unassembled WGS sequence"/>
</dbReference>
<keyword evidence="2 3" id="KW-0802">TPR repeat</keyword>
<dbReference type="InterPro" id="IPR013766">
    <property type="entry name" value="Thioredoxin_domain"/>
</dbReference>
<comment type="caution">
    <text evidence="6">The sequence shown here is derived from an EMBL/GenBank/DDBJ whole genome shotgun (WGS) entry which is preliminary data.</text>
</comment>
<feature type="compositionally biased region" description="Low complexity" evidence="4">
    <location>
        <begin position="49"/>
        <end position="76"/>
    </location>
</feature>
<dbReference type="Pfam" id="PF14559">
    <property type="entry name" value="TPR_19"/>
    <property type="match status" value="1"/>
</dbReference>
<dbReference type="InterPro" id="IPR011990">
    <property type="entry name" value="TPR-like_helical_dom_sf"/>
</dbReference>
<feature type="domain" description="Thioredoxin" evidence="5">
    <location>
        <begin position="613"/>
        <end position="690"/>
    </location>
</feature>
<dbReference type="PANTHER" id="PTHR46050:SF29">
    <property type="entry name" value="TPR REPEAT-CONTAINING THIOREDOXIN TTL4"/>
    <property type="match status" value="1"/>
</dbReference>
<evidence type="ECO:0000256" key="4">
    <source>
        <dbReference type="SAM" id="MobiDB-lite"/>
    </source>
</evidence>
<dbReference type="GO" id="GO:0005737">
    <property type="term" value="C:cytoplasm"/>
    <property type="evidence" value="ECO:0007669"/>
    <property type="project" value="TreeGrafter"/>
</dbReference>
<evidence type="ECO:0000313" key="7">
    <source>
        <dbReference type="Proteomes" id="UP001293593"/>
    </source>
</evidence>
<gene>
    <name evidence="6" type="ORF">QN277_008572</name>
</gene>
<dbReference type="PROSITE" id="PS50005">
    <property type="entry name" value="TPR"/>
    <property type="match status" value="1"/>
</dbReference>
<protein>
    <recommendedName>
        <fullName evidence="5">Thioredoxin domain-containing protein</fullName>
    </recommendedName>
</protein>
<organism evidence="6 7">
    <name type="scientific">Acacia crassicarpa</name>
    <name type="common">northern wattle</name>
    <dbReference type="NCBI Taxonomy" id="499986"/>
    <lineage>
        <taxon>Eukaryota</taxon>
        <taxon>Viridiplantae</taxon>
        <taxon>Streptophyta</taxon>
        <taxon>Embryophyta</taxon>
        <taxon>Tracheophyta</taxon>
        <taxon>Spermatophyta</taxon>
        <taxon>Magnoliopsida</taxon>
        <taxon>eudicotyledons</taxon>
        <taxon>Gunneridae</taxon>
        <taxon>Pentapetalae</taxon>
        <taxon>rosids</taxon>
        <taxon>fabids</taxon>
        <taxon>Fabales</taxon>
        <taxon>Fabaceae</taxon>
        <taxon>Caesalpinioideae</taxon>
        <taxon>mimosoid clade</taxon>
        <taxon>Acacieae</taxon>
        <taxon>Acacia</taxon>
    </lineage>
</organism>
<name>A0AAE1JQ29_9FABA</name>
<dbReference type="InterPro" id="IPR044534">
    <property type="entry name" value="TTL1-4"/>
</dbReference>